<dbReference type="EMBL" id="CP068108">
    <property type="protein sequence ID" value="QQU01329.1"/>
    <property type="molecule type" value="Genomic_DNA"/>
</dbReference>
<evidence type="ECO:0000313" key="2">
    <source>
        <dbReference type="Proteomes" id="UP000596202"/>
    </source>
</evidence>
<evidence type="ECO:0000313" key="1">
    <source>
        <dbReference type="EMBL" id="QQU01329.1"/>
    </source>
</evidence>
<evidence type="ECO:0008006" key="3">
    <source>
        <dbReference type="Google" id="ProtNLM"/>
    </source>
</evidence>
<protein>
    <recommendedName>
        <fullName evidence="3">Lipoprotein</fullName>
    </recommendedName>
</protein>
<organism evidence="1 2">
    <name type="scientific">Myroides odoratus</name>
    <name type="common">Flavobacterium odoratum</name>
    <dbReference type="NCBI Taxonomy" id="256"/>
    <lineage>
        <taxon>Bacteria</taxon>
        <taxon>Pseudomonadati</taxon>
        <taxon>Bacteroidota</taxon>
        <taxon>Flavobacteriia</taxon>
        <taxon>Flavobacteriales</taxon>
        <taxon>Flavobacteriaceae</taxon>
        <taxon>Myroides</taxon>
    </lineage>
</organism>
<name>A0A9Q6Z4D0_MYROD</name>
<gene>
    <name evidence="1" type="ORF">I6I88_06180</name>
</gene>
<dbReference type="AlphaFoldDB" id="A0A9Q6Z4D0"/>
<dbReference type="Proteomes" id="UP000596202">
    <property type="component" value="Chromosome"/>
</dbReference>
<accession>A0A9Q6Z4D0</accession>
<proteinExistence type="predicted"/>
<reference evidence="1 2" key="1">
    <citation type="submission" date="2021-01" db="EMBL/GenBank/DDBJ databases">
        <title>FDA dAtabase for Regulatory Grade micrObial Sequences (FDA-ARGOS): Supporting development and validation of Infectious Disease Dx tests.</title>
        <authorList>
            <person name="Sproer C."/>
            <person name="Gronow S."/>
            <person name="Severitt S."/>
            <person name="Schroder I."/>
            <person name="Tallon L."/>
            <person name="Sadzewicz L."/>
            <person name="Zhao X."/>
            <person name="Boylan J."/>
            <person name="Ott S."/>
            <person name="Bowen H."/>
            <person name="Vavikolanu K."/>
            <person name="Mehta A."/>
            <person name="Aluvathingal J."/>
            <person name="Nadendla S."/>
            <person name="Lowell S."/>
            <person name="Myers T."/>
            <person name="Yan Y."/>
            <person name="Sichtig H."/>
        </authorList>
    </citation>
    <scope>NUCLEOTIDE SEQUENCE [LARGE SCALE GENOMIC DNA]</scope>
    <source>
        <strain evidence="1 2">FDAARGOS_1131</strain>
    </source>
</reference>
<dbReference type="GeneID" id="93527234"/>
<sequence>MRINLVIIIILFSILYACDSQEDRMFVENNTSDTIFFEIREQDQSIIFPRREIKPMSQENVIKLSSWESVYDNLKSDAVLYVYISKQRDQDSMVYYRGYSYNQLNLKHWLVKFPEDDFSKTAILK</sequence>
<dbReference type="PROSITE" id="PS51257">
    <property type="entry name" value="PROKAR_LIPOPROTEIN"/>
    <property type="match status" value="1"/>
</dbReference>
<dbReference type="RefSeq" id="WP_002991790.1">
    <property type="nucleotide sequence ID" value="NZ_CP068108.1"/>
</dbReference>